<dbReference type="EMBL" id="BROD01000001">
    <property type="protein sequence ID" value="GKX64918.1"/>
    <property type="molecule type" value="Genomic_DNA"/>
</dbReference>
<sequence>MEKNPDTSLIIIGGAEDKEHDKEILKFIVSLVDVSKDQIVVATVASEEPKKAREKYNKVFKELGVANIKTLNIDKRLDAFDQKNIELIKTADLIFFTGGDQLRITSILGGTPIYDEMKRASKRECYFVGTSAGASVMSTTMIIGGKDEDSPRKCTIKMAPGLGLIDEVIIDQHFSQRGRIGRLLAAVAQNPQILGIGIDEDTAIVVNKENKLKVIGNGSVYIVDGSEITYSNVSEQFSDEILSMYNVKVHVLTKNKMFDLTAKVHFEEAKEKNENNK</sequence>
<evidence type="ECO:0000313" key="1">
    <source>
        <dbReference type="EMBL" id="GKX64918.1"/>
    </source>
</evidence>
<comment type="caution">
    <text evidence="1">The sequence shown here is derived from an EMBL/GenBank/DDBJ whole genome shotgun (WGS) entry which is preliminary data.</text>
</comment>
<name>A0ACB5R7C9_9CLOT</name>
<organism evidence="1 2">
    <name type="scientific">Inconstantimicrobium mannanitabidum</name>
    <dbReference type="NCBI Taxonomy" id="1604901"/>
    <lineage>
        <taxon>Bacteria</taxon>
        <taxon>Bacillati</taxon>
        <taxon>Bacillota</taxon>
        <taxon>Clostridia</taxon>
        <taxon>Eubacteriales</taxon>
        <taxon>Clostridiaceae</taxon>
        <taxon>Inconstantimicrobium</taxon>
    </lineage>
</organism>
<gene>
    <name evidence="1" type="primary">cphB</name>
    <name evidence="1" type="ORF">rsdtw13_01760</name>
</gene>
<protein>
    <submittedName>
        <fullName evidence="1">Cyanophycinase</fullName>
    </submittedName>
</protein>
<evidence type="ECO:0000313" key="2">
    <source>
        <dbReference type="Proteomes" id="UP001058074"/>
    </source>
</evidence>
<accession>A0ACB5R7C9</accession>
<dbReference type="Proteomes" id="UP001058074">
    <property type="component" value="Unassembled WGS sequence"/>
</dbReference>
<keyword evidence="2" id="KW-1185">Reference proteome</keyword>
<reference evidence="1" key="1">
    <citation type="journal article" date="2025" name="Int. J. Syst. Evol. Microbiol.">
        <title>Inconstantimicrobium mannanitabidum sp. nov., a novel member of the family Clostridiaceae isolated from anoxic soil under the treatment of reductive soil disinfestation.</title>
        <authorList>
            <person name="Ueki A."/>
            <person name="Tonouchi A."/>
            <person name="Honma S."/>
            <person name="Kaku N."/>
            <person name="Ueki K."/>
        </authorList>
    </citation>
    <scope>NUCLEOTIDE SEQUENCE</scope>
    <source>
        <strain evidence="1">TW13</strain>
    </source>
</reference>
<proteinExistence type="predicted"/>